<sequence>MVAQRNVAVTFRQTVRAIGEMMVLMTPAAAASIDAQGIPVLDGGGHAGAAVVVGAAVQSQVVRKAVATRRGRGRPACRPPRVVRTVSSRTAG</sequence>
<dbReference type="EMBL" id="BOOU01000003">
    <property type="protein sequence ID" value="GII75313.1"/>
    <property type="molecule type" value="Genomic_DNA"/>
</dbReference>
<dbReference type="Proteomes" id="UP000655287">
    <property type="component" value="Unassembled WGS sequence"/>
</dbReference>
<reference evidence="2" key="1">
    <citation type="submission" date="2021-01" db="EMBL/GenBank/DDBJ databases">
        <title>Whole genome shotgun sequence of Sphaerisporangium rufum NBRC 109079.</title>
        <authorList>
            <person name="Komaki H."/>
            <person name="Tamura T."/>
        </authorList>
    </citation>
    <scope>NUCLEOTIDE SEQUENCE</scope>
    <source>
        <strain evidence="2">NBRC 109079</strain>
    </source>
</reference>
<organism evidence="2 3">
    <name type="scientific">Sphaerisporangium rufum</name>
    <dbReference type="NCBI Taxonomy" id="1381558"/>
    <lineage>
        <taxon>Bacteria</taxon>
        <taxon>Bacillati</taxon>
        <taxon>Actinomycetota</taxon>
        <taxon>Actinomycetes</taxon>
        <taxon>Streptosporangiales</taxon>
        <taxon>Streptosporangiaceae</taxon>
        <taxon>Sphaerisporangium</taxon>
    </lineage>
</organism>
<feature type="compositionally biased region" description="Low complexity" evidence="1">
    <location>
        <begin position="76"/>
        <end position="92"/>
    </location>
</feature>
<gene>
    <name evidence="2" type="ORF">Sru01_02950</name>
</gene>
<evidence type="ECO:0000313" key="2">
    <source>
        <dbReference type="EMBL" id="GII75313.1"/>
    </source>
</evidence>
<feature type="region of interest" description="Disordered" evidence="1">
    <location>
        <begin position="67"/>
        <end position="92"/>
    </location>
</feature>
<evidence type="ECO:0000256" key="1">
    <source>
        <dbReference type="SAM" id="MobiDB-lite"/>
    </source>
</evidence>
<dbReference type="AlphaFoldDB" id="A0A919UZ93"/>
<keyword evidence="3" id="KW-1185">Reference proteome</keyword>
<comment type="caution">
    <text evidence="2">The sequence shown here is derived from an EMBL/GenBank/DDBJ whole genome shotgun (WGS) entry which is preliminary data.</text>
</comment>
<protein>
    <submittedName>
        <fullName evidence="2">Uncharacterized protein</fullName>
    </submittedName>
</protein>
<accession>A0A919UZ93</accession>
<proteinExistence type="predicted"/>
<evidence type="ECO:0000313" key="3">
    <source>
        <dbReference type="Proteomes" id="UP000655287"/>
    </source>
</evidence>
<name>A0A919UZ93_9ACTN</name>